<accession>A0A2R6X031</accession>
<evidence type="ECO:0000313" key="1">
    <source>
        <dbReference type="EMBL" id="PTQ39464.1"/>
    </source>
</evidence>
<gene>
    <name evidence="1" type="ORF">MARPO_0045s0115</name>
</gene>
<sequence>MVIDRCIAGARECFRQVVLKLEDSVMVRSCAKDILFLKIERTMWSNGQNAGVHLLNEHVQFLTAVPAWRIFCSSVDSKHHTSLVHEVVIWISEINLVPENASDRKCEVLDPSGNNSSMPCLYVGMP</sequence>
<evidence type="ECO:0000313" key="2">
    <source>
        <dbReference type="Proteomes" id="UP000244005"/>
    </source>
</evidence>
<organism evidence="1 2">
    <name type="scientific">Marchantia polymorpha</name>
    <name type="common">Common liverwort</name>
    <name type="synonym">Marchantia aquatica</name>
    <dbReference type="NCBI Taxonomy" id="3197"/>
    <lineage>
        <taxon>Eukaryota</taxon>
        <taxon>Viridiplantae</taxon>
        <taxon>Streptophyta</taxon>
        <taxon>Embryophyta</taxon>
        <taxon>Marchantiophyta</taxon>
        <taxon>Marchantiopsida</taxon>
        <taxon>Marchantiidae</taxon>
        <taxon>Marchantiales</taxon>
        <taxon>Marchantiaceae</taxon>
        <taxon>Marchantia</taxon>
    </lineage>
</organism>
<proteinExistence type="predicted"/>
<dbReference type="Proteomes" id="UP000244005">
    <property type="component" value="Unassembled WGS sequence"/>
</dbReference>
<name>A0A2R6X031_MARPO</name>
<protein>
    <submittedName>
        <fullName evidence="1">Uncharacterized protein</fullName>
    </submittedName>
</protein>
<reference evidence="2" key="1">
    <citation type="journal article" date="2017" name="Cell">
        <title>Insights into land plant evolution garnered from the Marchantia polymorpha genome.</title>
        <authorList>
            <person name="Bowman J.L."/>
            <person name="Kohchi T."/>
            <person name="Yamato K.T."/>
            <person name="Jenkins J."/>
            <person name="Shu S."/>
            <person name="Ishizaki K."/>
            <person name="Yamaoka S."/>
            <person name="Nishihama R."/>
            <person name="Nakamura Y."/>
            <person name="Berger F."/>
            <person name="Adam C."/>
            <person name="Aki S.S."/>
            <person name="Althoff F."/>
            <person name="Araki T."/>
            <person name="Arteaga-Vazquez M.A."/>
            <person name="Balasubrmanian S."/>
            <person name="Barry K."/>
            <person name="Bauer D."/>
            <person name="Boehm C.R."/>
            <person name="Briginshaw L."/>
            <person name="Caballero-Perez J."/>
            <person name="Catarino B."/>
            <person name="Chen F."/>
            <person name="Chiyoda S."/>
            <person name="Chovatia M."/>
            <person name="Davies K.M."/>
            <person name="Delmans M."/>
            <person name="Demura T."/>
            <person name="Dierschke T."/>
            <person name="Dolan L."/>
            <person name="Dorantes-Acosta A.E."/>
            <person name="Eklund D.M."/>
            <person name="Florent S.N."/>
            <person name="Flores-Sandoval E."/>
            <person name="Fujiyama A."/>
            <person name="Fukuzawa H."/>
            <person name="Galik B."/>
            <person name="Grimanelli D."/>
            <person name="Grimwood J."/>
            <person name="Grossniklaus U."/>
            <person name="Hamada T."/>
            <person name="Haseloff J."/>
            <person name="Hetherington A.J."/>
            <person name="Higo A."/>
            <person name="Hirakawa Y."/>
            <person name="Hundley H.N."/>
            <person name="Ikeda Y."/>
            <person name="Inoue K."/>
            <person name="Inoue S.I."/>
            <person name="Ishida S."/>
            <person name="Jia Q."/>
            <person name="Kakita M."/>
            <person name="Kanazawa T."/>
            <person name="Kawai Y."/>
            <person name="Kawashima T."/>
            <person name="Kennedy M."/>
            <person name="Kinose K."/>
            <person name="Kinoshita T."/>
            <person name="Kohara Y."/>
            <person name="Koide E."/>
            <person name="Komatsu K."/>
            <person name="Kopischke S."/>
            <person name="Kubo M."/>
            <person name="Kyozuka J."/>
            <person name="Lagercrantz U."/>
            <person name="Lin S.S."/>
            <person name="Lindquist E."/>
            <person name="Lipzen A.M."/>
            <person name="Lu C.W."/>
            <person name="De Luna E."/>
            <person name="Martienssen R.A."/>
            <person name="Minamino N."/>
            <person name="Mizutani M."/>
            <person name="Mizutani M."/>
            <person name="Mochizuki N."/>
            <person name="Monte I."/>
            <person name="Mosher R."/>
            <person name="Nagasaki H."/>
            <person name="Nakagami H."/>
            <person name="Naramoto S."/>
            <person name="Nishitani K."/>
            <person name="Ohtani M."/>
            <person name="Okamoto T."/>
            <person name="Okumura M."/>
            <person name="Phillips J."/>
            <person name="Pollak B."/>
            <person name="Reinders A."/>
            <person name="Rovekamp M."/>
            <person name="Sano R."/>
            <person name="Sawa S."/>
            <person name="Schmid M.W."/>
            <person name="Shirakawa M."/>
            <person name="Solano R."/>
            <person name="Spunde A."/>
            <person name="Suetsugu N."/>
            <person name="Sugano S."/>
            <person name="Sugiyama A."/>
            <person name="Sun R."/>
            <person name="Suzuki Y."/>
            <person name="Takenaka M."/>
            <person name="Takezawa D."/>
            <person name="Tomogane H."/>
            <person name="Tsuzuki M."/>
            <person name="Ueda T."/>
            <person name="Umeda M."/>
            <person name="Ward J.M."/>
            <person name="Watanabe Y."/>
            <person name="Yazaki K."/>
            <person name="Yokoyama R."/>
            <person name="Yoshitake Y."/>
            <person name="Yotsui I."/>
            <person name="Zachgo S."/>
            <person name="Schmutz J."/>
        </authorList>
    </citation>
    <scope>NUCLEOTIDE SEQUENCE [LARGE SCALE GENOMIC DNA]</scope>
    <source>
        <strain evidence="2">Tak-1</strain>
    </source>
</reference>
<keyword evidence="2" id="KW-1185">Reference proteome</keyword>
<dbReference type="AlphaFoldDB" id="A0A2R6X031"/>
<dbReference type="EMBL" id="KZ772717">
    <property type="protein sequence ID" value="PTQ39464.1"/>
    <property type="molecule type" value="Genomic_DNA"/>
</dbReference>